<accession>A0ABR1NM11</accession>
<proteinExistence type="predicted"/>
<dbReference type="Proteomes" id="UP001430848">
    <property type="component" value="Unassembled WGS sequence"/>
</dbReference>
<reference evidence="2 3" key="1">
    <citation type="submission" date="2024-02" db="EMBL/GenBank/DDBJ databases">
        <title>De novo assembly and annotation of 12 fungi associated with fruit tree decline syndrome in Ontario, Canada.</title>
        <authorList>
            <person name="Sulman M."/>
            <person name="Ellouze W."/>
            <person name="Ilyukhin E."/>
        </authorList>
    </citation>
    <scope>NUCLEOTIDE SEQUENCE [LARGE SCALE GENOMIC DNA]</scope>
    <source>
        <strain evidence="2 3">M169</strain>
    </source>
</reference>
<name>A0ABR1NM11_DIAER</name>
<keyword evidence="3" id="KW-1185">Reference proteome</keyword>
<evidence type="ECO:0000313" key="2">
    <source>
        <dbReference type="EMBL" id="KAK7706488.1"/>
    </source>
</evidence>
<evidence type="ECO:0000313" key="3">
    <source>
        <dbReference type="Proteomes" id="UP001430848"/>
    </source>
</evidence>
<evidence type="ECO:0000256" key="1">
    <source>
        <dbReference type="SAM" id="MobiDB-lite"/>
    </source>
</evidence>
<gene>
    <name evidence="2" type="ORF">SLS63_013952</name>
</gene>
<sequence length="558" mass="54422">MILAGLSNVLPKMPPSALFSRPLALAGFVYATVLCIISLGSSLKVFSSPTLAGQSGLVGPVVKRTWDSEQGPFSGGPPQDSVIVEEEGQPAKVDTSTSDGPERLGIPGLGNPLPPLNSIVTSVLGGSTVTVPVPGLPTPPVASGDLFNSVVSILAAAPTAAPTSPGGNGGPLGGLLSALSQVTPVSVVPTASAGLLPAFDVLGGVAAALDNVLGSSEDNDSLDGGLLGQLSANVVAPVASIAADPASILAHPSAALDNLQSRVSSVLDSLPSAMAAGIQFTNNVGGQIADALDATTEVLDSVPDVAAGVADQVGSLLNAAPNLATGLPAAALSAVNQVESVLATDPDVVGDLTGILGGLKNELSSAIVNAVPEVTSLAAAVGAHVVDVLPPVLQGPVQGALSSLQNDVSGLLCQVSDVVSGTAIIFNVPCGSVRSVTSDPGDPGAKTLATTPAAASASITVGETLPLAPTPASSLSRQPLASILSSLGSVLTTAETTGASVVDPAANSALSGLSSLFSHISELSLTAADTPSTPPTPVAPPTGELFAIPLASSDADLF</sequence>
<organism evidence="2 3">
    <name type="scientific">Diaporthe eres</name>
    <name type="common">Phomopsis oblonga</name>
    <dbReference type="NCBI Taxonomy" id="83184"/>
    <lineage>
        <taxon>Eukaryota</taxon>
        <taxon>Fungi</taxon>
        <taxon>Dikarya</taxon>
        <taxon>Ascomycota</taxon>
        <taxon>Pezizomycotina</taxon>
        <taxon>Sordariomycetes</taxon>
        <taxon>Sordariomycetidae</taxon>
        <taxon>Diaporthales</taxon>
        <taxon>Diaporthaceae</taxon>
        <taxon>Diaporthe</taxon>
        <taxon>Diaporthe eres species complex</taxon>
    </lineage>
</organism>
<feature type="region of interest" description="Disordered" evidence="1">
    <location>
        <begin position="68"/>
        <end position="101"/>
    </location>
</feature>
<comment type="caution">
    <text evidence="2">The sequence shown here is derived from an EMBL/GenBank/DDBJ whole genome shotgun (WGS) entry which is preliminary data.</text>
</comment>
<protein>
    <submittedName>
        <fullName evidence="2">Uncharacterized protein</fullName>
    </submittedName>
</protein>
<dbReference type="EMBL" id="JAKNSF020000217">
    <property type="protein sequence ID" value="KAK7706488.1"/>
    <property type="molecule type" value="Genomic_DNA"/>
</dbReference>